<reference evidence="4" key="1">
    <citation type="submission" date="2016-10" db="EMBL/GenBank/DDBJ databases">
        <authorList>
            <person name="Varghese N."/>
            <person name="Submissions S."/>
        </authorList>
    </citation>
    <scope>NUCLEOTIDE SEQUENCE [LARGE SCALE GENOMIC DNA]</scope>
    <source>
        <strain evidence="4">CGMCC 1.7738</strain>
    </source>
</reference>
<keyword evidence="4" id="KW-1185">Reference proteome</keyword>
<dbReference type="RefSeq" id="WP_177197510.1">
    <property type="nucleotide sequence ID" value="NZ_FOTC01000001.1"/>
</dbReference>
<protein>
    <submittedName>
        <fullName evidence="3">Glycosyl transferase family 2</fullName>
    </submittedName>
</protein>
<dbReference type="PANTHER" id="PTHR48090">
    <property type="entry name" value="UNDECAPRENYL-PHOSPHATE 4-DEOXY-4-FORMAMIDO-L-ARABINOSE TRANSFERASE-RELATED"/>
    <property type="match status" value="1"/>
</dbReference>
<feature type="transmembrane region" description="Helical" evidence="1">
    <location>
        <begin position="375"/>
        <end position="397"/>
    </location>
</feature>
<evidence type="ECO:0000256" key="1">
    <source>
        <dbReference type="SAM" id="Phobius"/>
    </source>
</evidence>
<evidence type="ECO:0000313" key="4">
    <source>
        <dbReference type="Proteomes" id="UP000199607"/>
    </source>
</evidence>
<accession>A0A1I4BBA9</accession>
<name>A0A1I4BBA9_9EURY</name>
<keyword evidence="3" id="KW-0808">Transferase</keyword>
<dbReference type="Gene3D" id="3.90.550.10">
    <property type="entry name" value="Spore Coat Polysaccharide Biosynthesis Protein SpsA, Chain A"/>
    <property type="match status" value="1"/>
</dbReference>
<dbReference type="EMBL" id="FOTC01000001">
    <property type="protein sequence ID" value="SFK65339.1"/>
    <property type="molecule type" value="Genomic_DNA"/>
</dbReference>
<proteinExistence type="predicted"/>
<dbReference type="Proteomes" id="UP000199607">
    <property type="component" value="Unassembled WGS sequence"/>
</dbReference>
<keyword evidence="1" id="KW-1133">Transmembrane helix</keyword>
<evidence type="ECO:0000313" key="3">
    <source>
        <dbReference type="EMBL" id="SFK65339.1"/>
    </source>
</evidence>
<dbReference type="InterPro" id="IPR029044">
    <property type="entry name" value="Nucleotide-diphossugar_trans"/>
</dbReference>
<feature type="domain" description="Glycosyltransferase 2-like" evidence="2">
    <location>
        <begin position="145"/>
        <end position="306"/>
    </location>
</feature>
<dbReference type="PANTHER" id="PTHR48090:SF7">
    <property type="entry name" value="RFBJ PROTEIN"/>
    <property type="match status" value="1"/>
</dbReference>
<dbReference type="AlphaFoldDB" id="A0A1I4BBA9"/>
<organism evidence="3 4">
    <name type="scientific">Halogranum rubrum</name>
    <dbReference type="NCBI Taxonomy" id="553466"/>
    <lineage>
        <taxon>Archaea</taxon>
        <taxon>Methanobacteriati</taxon>
        <taxon>Methanobacteriota</taxon>
        <taxon>Stenosarchaea group</taxon>
        <taxon>Halobacteria</taxon>
        <taxon>Halobacteriales</taxon>
        <taxon>Haloferacaceae</taxon>
    </lineage>
</organism>
<dbReference type="STRING" id="553466.SAMN04487950_0403"/>
<dbReference type="SUPFAM" id="SSF53448">
    <property type="entry name" value="Nucleotide-diphospho-sugar transferases"/>
    <property type="match status" value="1"/>
</dbReference>
<dbReference type="InterPro" id="IPR050256">
    <property type="entry name" value="Glycosyltransferase_2"/>
</dbReference>
<keyword evidence="1" id="KW-0472">Membrane</keyword>
<dbReference type="GO" id="GO:0016740">
    <property type="term" value="F:transferase activity"/>
    <property type="evidence" value="ECO:0007669"/>
    <property type="project" value="UniProtKB-KW"/>
</dbReference>
<dbReference type="CDD" id="cd04179">
    <property type="entry name" value="DPM_DPG-synthase_like"/>
    <property type="match status" value="1"/>
</dbReference>
<evidence type="ECO:0000259" key="2">
    <source>
        <dbReference type="Pfam" id="PF00535"/>
    </source>
</evidence>
<dbReference type="Pfam" id="PF00535">
    <property type="entry name" value="Glycos_transf_2"/>
    <property type="match status" value="1"/>
</dbReference>
<dbReference type="InterPro" id="IPR001173">
    <property type="entry name" value="Glyco_trans_2-like"/>
</dbReference>
<sequence>MERVMSLERSQSQQEVVENPAIGIVATESNSDVIARTILRAREHAQQVFVAHDGDTDLEAVQFAEQLDANIVRPHEPGIGSDEFRAELAAGARAHSHPGIILAPANGERVDFERSLEKLDEDTFAVDATLESSYDSDDGVSSTLVAIPAYNEGKAIADVVTTAKQYATEVVVVDDASSDGTAERAREAGATIIQHADNRGYGGALKTSFNAAERRNASHLVILDGDGQHDGHDIPKLVETQQETGAEVVIGSRFAEGSETEIPLYRRFGLWVVNQLTNLSMGVVRPRSRVADTQSGFRAYNRDAINSLAADETVGDHMSASTDILYHAHNHNYEIEEVGTTISYDVEDASTHNPISHGLSLVGNILKTIEHERPVTVLGIPGFISSFVGLGFGYATFSNYINTGIFPLGLAVTASFFTLVGIFACFTAIILHSLNTHL</sequence>
<feature type="transmembrane region" description="Helical" evidence="1">
    <location>
        <begin position="409"/>
        <end position="431"/>
    </location>
</feature>
<keyword evidence="1" id="KW-0812">Transmembrane</keyword>
<gene>
    <name evidence="3" type="ORF">SAMN04487950_0403</name>
</gene>